<organism evidence="2 3">
    <name type="scientific">Granulosicoccus antarcticus IMCC3135</name>
    <dbReference type="NCBI Taxonomy" id="1192854"/>
    <lineage>
        <taxon>Bacteria</taxon>
        <taxon>Pseudomonadati</taxon>
        <taxon>Pseudomonadota</taxon>
        <taxon>Gammaproteobacteria</taxon>
        <taxon>Chromatiales</taxon>
        <taxon>Granulosicoccaceae</taxon>
        <taxon>Granulosicoccus</taxon>
    </lineage>
</organism>
<accession>A0A2Z2P1F4</accession>
<sequence>MKRLRKQGLVALCMLSALIAGCASPSLSGLAVEVEKPVPERPVSVQAVAGKSVAEKSVSAQPVSDQSSEPGGMQQIAADFTGMLVQIKDLQPANTTLLWSDVTRSAGPFAAVLKAGLTESGYDLVISDDRDNDLAVGFFKVEDSHSSDGISGTYIISVGDRQLQRSYRLLSDGVLVANSEMTLRGTDATGIKRHLASMPTLDPSKIQTGEPKPEPELPEIDTQKQYAGVQNLAAESFANEPFTDLFNVHEEILRFDRESLEVSEQSLGLLQILATKLETDTDLVVVVGCSQVESQLENGNAELAVARAQVISKGLQKAGVPERNIFEAGCWADEVLDLRFPQHGVVLTLKREVSSS</sequence>
<dbReference type="SUPFAM" id="SSF103088">
    <property type="entry name" value="OmpA-like"/>
    <property type="match status" value="1"/>
</dbReference>
<dbReference type="Proteomes" id="UP000250079">
    <property type="component" value="Chromosome"/>
</dbReference>
<proteinExistence type="predicted"/>
<evidence type="ECO:0000256" key="1">
    <source>
        <dbReference type="SAM" id="SignalP"/>
    </source>
</evidence>
<keyword evidence="3" id="KW-1185">Reference proteome</keyword>
<dbReference type="EMBL" id="CP018632">
    <property type="protein sequence ID" value="ASJ76635.1"/>
    <property type="molecule type" value="Genomic_DNA"/>
</dbReference>
<evidence type="ECO:0000313" key="3">
    <source>
        <dbReference type="Proteomes" id="UP000250079"/>
    </source>
</evidence>
<dbReference type="PROSITE" id="PS51257">
    <property type="entry name" value="PROKAR_LIPOPROTEIN"/>
    <property type="match status" value="1"/>
</dbReference>
<protein>
    <recommendedName>
        <fullName evidence="4">OmpA-like domain-containing protein</fullName>
    </recommendedName>
</protein>
<evidence type="ECO:0008006" key="4">
    <source>
        <dbReference type="Google" id="ProtNLM"/>
    </source>
</evidence>
<dbReference type="KEGG" id="gai:IMCC3135_32955"/>
<dbReference type="RefSeq" id="WP_157736492.1">
    <property type="nucleotide sequence ID" value="NZ_CP018632.1"/>
</dbReference>
<evidence type="ECO:0000313" key="2">
    <source>
        <dbReference type="EMBL" id="ASJ76635.1"/>
    </source>
</evidence>
<dbReference type="AlphaFoldDB" id="A0A2Z2P1F4"/>
<feature type="chain" id="PRO_5016387622" description="OmpA-like domain-containing protein" evidence="1">
    <location>
        <begin position="23"/>
        <end position="356"/>
    </location>
</feature>
<dbReference type="InterPro" id="IPR036737">
    <property type="entry name" value="OmpA-like_sf"/>
</dbReference>
<reference evidence="2 3" key="1">
    <citation type="submission" date="2016-12" db="EMBL/GenBank/DDBJ databases">
        <authorList>
            <person name="Song W.-J."/>
            <person name="Kurnit D.M."/>
        </authorList>
    </citation>
    <scope>NUCLEOTIDE SEQUENCE [LARGE SCALE GENOMIC DNA]</scope>
    <source>
        <strain evidence="2 3">IMCC3135</strain>
    </source>
</reference>
<feature type="signal peptide" evidence="1">
    <location>
        <begin position="1"/>
        <end position="22"/>
    </location>
</feature>
<keyword evidence="1" id="KW-0732">Signal</keyword>
<gene>
    <name evidence="2" type="ORF">IMCC3135_32955</name>
</gene>
<name>A0A2Z2P1F4_9GAMM</name>